<evidence type="ECO:0000313" key="2">
    <source>
        <dbReference type="Proteomes" id="UP001341840"/>
    </source>
</evidence>
<dbReference type="EMBL" id="JASCZI010272543">
    <property type="protein sequence ID" value="MED6222680.1"/>
    <property type="molecule type" value="Genomic_DNA"/>
</dbReference>
<keyword evidence="2" id="KW-1185">Reference proteome</keyword>
<protein>
    <submittedName>
        <fullName evidence="1">Uncharacterized protein</fullName>
    </submittedName>
</protein>
<reference evidence="1 2" key="1">
    <citation type="journal article" date="2023" name="Plants (Basel)">
        <title>Bridging the Gap: Combining Genomics and Transcriptomics Approaches to Understand Stylosanthes scabra, an Orphan Legume from the Brazilian Caatinga.</title>
        <authorList>
            <person name="Ferreira-Neto J.R.C."/>
            <person name="da Silva M.D."/>
            <person name="Binneck E."/>
            <person name="de Melo N.F."/>
            <person name="da Silva R.H."/>
            <person name="de Melo A.L.T.M."/>
            <person name="Pandolfi V."/>
            <person name="Bustamante F.O."/>
            <person name="Brasileiro-Vidal A.C."/>
            <person name="Benko-Iseppon A.M."/>
        </authorList>
    </citation>
    <scope>NUCLEOTIDE SEQUENCE [LARGE SCALE GENOMIC DNA]</scope>
    <source>
        <tissue evidence="1">Leaves</tissue>
    </source>
</reference>
<name>A0ABU6ZL35_9FABA</name>
<organism evidence="1 2">
    <name type="scientific">Stylosanthes scabra</name>
    <dbReference type="NCBI Taxonomy" id="79078"/>
    <lineage>
        <taxon>Eukaryota</taxon>
        <taxon>Viridiplantae</taxon>
        <taxon>Streptophyta</taxon>
        <taxon>Embryophyta</taxon>
        <taxon>Tracheophyta</taxon>
        <taxon>Spermatophyta</taxon>
        <taxon>Magnoliopsida</taxon>
        <taxon>eudicotyledons</taxon>
        <taxon>Gunneridae</taxon>
        <taxon>Pentapetalae</taxon>
        <taxon>rosids</taxon>
        <taxon>fabids</taxon>
        <taxon>Fabales</taxon>
        <taxon>Fabaceae</taxon>
        <taxon>Papilionoideae</taxon>
        <taxon>50 kb inversion clade</taxon>
        <taxon>dalbergioids sensu lato</taxon>
        <taxon>Dalbergieae</taxon>
        <taxon>Pterocarpus clade</taxon>
        <taxon>Stylosanthes</taxon>
    </lineage>
</organism>
<dbReference type="Proteomes" id="UP001341840">
    <property type="component" value="Unassembled WGS sequence"/>
</dbReference>
<sequence>MESCIRCLASQSPNVCCMGSSHVLARSAQLALAIREVANPPLAPAKWRRHVALRAWRRRNGSLCRSQLSPGTGEMEGAVCRLHSAVGSGELELKPNSMVGLASWWCA</sequence>
<comment type="caution">
    <text evidence="1">The sequence shown here is derived from an EMBL/GenBank/DDBJ whole genome shotgun (WGS) entry which is preliminary data.</text>
</comment>
<accession>A0ABU6ZL35</accession>
<evidence type="ECO:0000313" key="1">
    <source>
        <dbReference type="EMBL" id="MED6222680.1"/>
    </source>
</evidence>
<proteinExistence type="predicted"/>
<gene>
    <name evidence="1" type="ORF">PIB30_066643</name>
</gene>